<dbReference type="Proteomes" id="UP000002279">
    <property type="component" value="Chromosome 18"/>
</dbReference>
<evidence type="ECO:0000256" key="7">
    <source>
        <dbReference type="ARBA" id="ARBA00022833"/>
    </source>
</evidence>
<gene>
    <name evidence="16" type="primary">TOE1</name>
</gene>
<feature type="region of interest" description="Disordered" evidence="14">
    <location>
        <begin position="271"/>
        <end position="290"/>
    </location>
</feature>
<evidence type="ECO:0000256" key="8">
    <source>
        <dbReference type="ARBA" id="ARBA00022990"/>
    </source>
</evidence>
<dbReference type="Bgee" id="ENSOANG00000049170">
    <property type="expression patterns" value="Expressed in liver and 7 other cell types or tissues"/>
</dbReference>
<dbReference type="InterPro" id="IPR036855">
    <property type="entry name" value="Znf_CCCH_sf"/>
</dbReference>
<evidence type="ECO:0000256" key="12">
    <source>
        <dbReference type="ARBA" id="ARBA00071349"/>
    </source>
</evidence>
<keyword evidence="6 13" id="KW-0863">Zinc-finger</keyword>
<dbReference type="SUPFAM" id="SSF53098">
    <property type="entry name" value="Ribonuclease H-like"/>
    <property type="match status" value="1"/>
</dbReference>
<evidence type="ECO:0000256" key="1">
    <source>
        <dbReference type="ARBA" id="ARBA00004324"/>
    </source>
</evidence>
<keyword evidence="4" id="KW-0597">Phosphoprotein</keyword>
<dbReference type="InterPro" id="IPR006941">
    <property type="entry name" value="RNase_CAF1"/>
</dbReference>
<dbReference type="Gene3D" id="6.10.250.3220">
    <property type="match status" value="1"/>
</dbReference>
<evidence type="ECO:0000256" key="13">
    <source>
        <dbReference type="PROSITE-ProRule" id="PRU00723"/>
    </source>
</evidence>
<evidence type="ECO:0000256" key="5">
    <source>
        <dbReference type="ARBA" id="ARBA00022723"/>
    </source>
</evidence>
<dbReference type="Pfam" id="PF00642">
    <property type="entry name" value="zf-CCCH"/>
    <property type="match status" value="1"/>
</dbReference>
<comment type="similarity">
    <text evidence="3">Belongs to the CAF1 family.</text>
</comment>
<evidence type="ECO:0000313" key="16">
    <source>
        <dbReference type="Ensembl" id="ENSOANP00000042389.1"/>
    </source>
</evidence>
<dbReference type="Ensembl" id="ENSOANT00000050748.1">
    <property type="protein sequence ID" value="ENSOANP00000042389.1"/>
    <property type="gene ID" value="ENSOANG00000049170.1"/>
</dbReference>
<evidence type="ECO:0000256" key="9">
    <source>
        <dbReference type="ARBA" id="ARBA00023242"/>
    </source>
</evidence>
<dbReference type="InterPro" id="IPR051181">
    <property type="entry name" value="CAF1_poly(A)_ribonucleases"/>
</dbReference>
<keyword evidence="8" id="KW-0007">Acetylation</keyword>
<proteinExistence type="inferred from homology"/>
<organism evidence="16 17">
    <name type="scientific">Ornithorhynchus anatinus</name>
    <name type="common">Duckbill platypus</name>
    <dbReference type="NCBI Taxonomy" id="9258"/>
    <lineage>
        <taxon>Eukaryota</taxon>
        <taxon>Metazoa</taxon>
        <taxon>Chordata</taxon>
        <taxon>Craniata</taxon>
        <taxon>Vertebrata</taxon>
        <taxon>Euteleostomi</taxon>
        <taxon>Mammalia</taxon>
        <taxon>Monotremata</taxon>
        <taxon>Ornithorhynchidae</taxon>
        <taxon>Ornithorhynchus</taxon>
    </lineage>
</organism>
<evidence type="ECO:0000256" key="10">
    <source>
        <dbReference type="ARBA" id="ARBA00057484"/>
    </source>
</evidence>
<dbReference type="Gene3D" id="3.30.420.10">
    <property type="entry name" value="Ribonuclease H-like superfamily/Ribonuclease H"/>
    <property type="match status" value="1"/>
</dbReference>
<dbReference type="GO" id="GO:0015030">
    <property type="term" value="C:Cajal body"/>
    <property type="evidence" value="ECO:0000318"/>
    <property type="project" value="GO_Central"/>
</dbReference>
<dbReference type="InterPro" id="IPR000571">
    <property type="entry name" value="Znf_CCCH"/>
</dbReference>
<evidence type="ECO:0000313" key="17">
    <source>
        <dbReference type="Proteomes" id="UP000002279"/>
    </source>
</evidence>
<dbReference type="GO" id="GO:0005730">
    <property type="term" value="C:nucleolus"/>
    <property type="evidence" value="ECO:0007669"/>
    <property type="project" value="UniProtKB-SubCell"/>
</dbReference>
<dbReference type="GO" id="GO:0008270">
    <property type="term" value="F:zinc ion binding"/>
    <property type="evidence" value="ECO:0007669"/>
    <property type="project" value="UniProtKB-KW"/>
</dbReference>
<dbReference type="GO" id="GO:0034472">
    <property type="term" value="P:snRNA 3'-end processing"/>
    <property type="evidence" value="ECO:0000318"/>
    <property type="project" value="GO_Central"/>
</dbReference>
<comment type="subunit">
    <text evidence="11">Interacts with U1, U2, U4, U5 and U6 snRNAs.</text>
</comment>
<dbReference type="AlphaFoldDB" id="A0A6I8NMK1"/>
<evidence type="ECO:0000256" key="11">
    <source>
        <dbReference type="ARBA" id="ARBA00062362"/>
    </source>
</evidence>
<dbReference type="OMA" id="RCCMPPT"/>
<comment type="function">
    <text evidence="10">Inhibits cell growth rate and cell cycle. Induces CDKN1A expression as well as TGF-beta expression. Mediates the inhibitory growth effect of EGR1. Involved in the maturation of snRNAs and snRNA 3'-tail processing.</text>
</comment>
<dbReference type="FunFam" id="3.30.420.10:FF:000039">
    <property type="entry name" value="Target of EGR1 protein 1"/>
    <property type="match status" value="1"/>
</dbReference>
<dbReference type="SUPFAM" id="SSF90229">
    <property type="entry name" value="CCCH zinc finger"/>
    <property type="match status" value="1"/>
</dbReference>
<dbReference type="GO" id="GO:0000175">
    <property type="term" value="F:3'-5'-RNA exonuclease activity"/>
    <property type="evidence" value="ECO:0000318"/>
    <property type="project" value="GO_Central"/>
</dbReference>
<keyword evidence="9" id="KW-0539">Nucleus</keyword>
<evidence type="ECO:0000256" key="4">
    <source>
        <dbReference type="ARBA" id="ARBA00022553"/>
    </source>
</evidence>
<dbReference type="InterPro" id="IPR012337">
    <property type="entry name" value="RNaseH-like_sf"/>
</dbReference>
<keyword evidence="5 13" id="KW-0479">Metal-binding</keyword>
<evidence type="ECO:0000256" key="3">
    <source>
        <dbReference type="ARBA" id="ARBA00008372"/>
    </source>
</evidence>
<evidence type="ECO:0000259" key="15">
    <source>
        <dbReference type="PROSITE" id="PS50103"/>
    </source>
</evidence>
<dbReference type="GO" id="GO:0017069">
    <property type="term" value="F:snRNA binding"/>
    <property type="evidence" value="ECO:0000318"/>
    <property type="project" value="GO_Central"/>
</dbReference>
<reference evidence="16 17" key="1">
    <citation type="journal article" date="2008" name="Nature">
        <title>Genome analysis of the platypus reveals unique signatures of evolution.</title>
        <authorList>
            <person name="Warren W.C."/>
            <person name="Hillier L.W."/>
            <person name="Marshall Graves J.A."/>
            <person name="Birney E."/>
            <person name="Ponting C.P."/>
            <person name="Grutzner F."/>
            <person name="Belov K."/>
            <person name="Miller W."/>
            <person name="Clarke L."/>
            <person name="Chinwalla A.T."/>
            <person name="Yang S.P."/>
            <person name="Heger A."/>
            <person name="Locke D.P."/>
            <person name="Miethke P."/>
            <person name="Waters P.D."/>
            <person name="Veyrunes F."/>
            <person name="Fulton L."/>
            <person name="Fulton B."/>
            <person name="Graves T."/>
            <person name="Wallis J."/>
            <person name="Puente X.S."/>
            <person name="Lopez-Otin C."/>
            <person name="Ordonez G.R."/>
            <person name="Eichler E.E."/>
            <person name="Chen L."/>
            <person name="Cheng Z."/>
            <person name="Deakin J.E."/>
            <person name="Alsop A."/>
            <person name="Thompson K."/>
            <person name="Kirby P."/>
            <person name="Papenfuss A.T."/>
            <person name="Wakefield M.J."/>
            <person name="Olender T."/>
            <person name="Lancet D."/>
            <person name="Huttley G.A."/>
            <person name="Smit A.F."/>
            <person name="Pask A."/>
            <person name="Temple-Smith P."/>
            <person name="Batzer M.A."/>
            <person name="Walker J.A."/>
            <person name="Konkel M.K."/>
            <person name="Harris R.S."/>
            <person name="Whittington C.M."/>
            <person name="Wong E.S."/>
            <person name="Gemmell N.J."/>
            <person name="Buschiazzo E."/>
            <person name="Vargas Jentzsch I.M."/>
            <person name="Merkel A."/>
            <person name="Schmitz J."/>
            <person name="Zemann A."/>
            <person name="Churakov G."/>
            <person name="Kriegs J.O."/>
            <person name="Brosius J."/>
            <person name="Murchison E.P."/>
            <person name="Sachidanandam R."/>
            <person name="Smith C."/>
            <person name="Hannon G.J."/>
            <person name="Tsend-Ayush E."/>
            <person name="McMillan D."/>
            <person name="Attenborough R."/>
            <person name="Rens W."/>
            <person name="Ferguson-Smith M."/>
            <person name="Lefevre C.M."/>
            <person name="Sharp J.A."/>
            <person name="Nicholas K.R."/>
            <person name="Ray D.A."/>
            <person name="Kube M."/>
            <person name="Reinhardt R."/>
            <person name="Pringle T.H."/>
            <person name="Taylor J."/>
            <person name="Jones R.C."/>
            <person name="Nixon B."/>
            <person name="Dacheux J.L."/>
            <person name="Niwa H."/>
            <person name="Sekita Y."/>
            <person name="Huang X."/>
            <person name="Stark A."/>
            <person name="Kheradpour P."/>
            <person name="Kellis M."/>
            <person name="Flicek P."/>
            <person name="Chen Y."/>
            <person name="Webber C."/>
            <person name="Hardison R."/>
            <person name="Nelson J."/>
            <person name="Hallsworth-Pepin K."/>
            <person name="Delehaunty K."/>
            <person name="Markovic C."/>
            <person name="Minx P."/>
            <person name="Feng Y."/>
            <person name="Kremitzki C."/>
            <person name="Mitreva M."/>
            <person name="Glasscock J."/>
            <person name="Wylie T."/>
            <person name="Wohldmann P."/>
            <person name="Thiru P."/>
            <person name="Nhan M.N."/>
            <person name="Pohl C.S."/>
            <person name="Smith S.M."/>
            <person name="Hou S."/>
            <person name="Nefedov M."/>
            <person name="de Jong P.J."/>
            <person name="Renfree M.B."/>
            <person name="Mardis E.R."/>
            <person name="Wilson R.K."/>
        </authorList>
    </citation>
    <scope>NUCLEOTIDE SEQUENCE [LARGE SCALE GENOMIC DNA]</scope>
    <source>
        <strain evidence="16 17">Glennie</strain>
    </source>
</reference>
<reference evidence="16" key="3">
    <citation type="submission" date="2025-09" db="UniProtKB">
        <authorList>
            <consortium name="Ensembl"/>
        </authorList>
    </citation>
    <scope>IDENTIFICATION</scope>
    <source>
        <strain evidence="16">Glennie</strain>
    </source>
</reference>
<reference evidence="16" key="2">
    <citation type="submission" date="2025-08" db="UniProtKB">
        <authorList>
            <consortium name="Ensembl"/>
        </authorList>
    </citation>
    <scope>IDENTIFICATION</scope>
    <source>
        <strain evidence="16">Glennie</strain>
    </source>
</reference>
<dbReference type="InParanoid" id="A0A6I8NMK1"/>
<evidence type="ECO:0000256" key="14">
    <source>
        <dbReference type="SAM" id="MobiDB-lite"/>
    </source>
</evidence>
<feature type="domain" description="C3H1-type" evidence="15">
    <location>
        <begin position="288"/>
        <end position="316"/>
    </location>
</feature>
<dbReference type="PANTHER" id="PTHR15092:SF37">
    <property type="entry name" value="TARGET OF EGR1 PROTEIN 1"/>
    <property type="match status" value="1"/>
</dbReference>
<dbReference type="Pfam" id="PF04857">
    <property type="entry name" value="CAF1"/>
    <property type="match status" value="2"/>
</dbReference>
<dbReference type="PANTHER" id="PTHR15092">
    <property type="entry name" value="POLY A -SPECIFIC RIBONUCLEASE/TARGET OF EGR1, MEMBER 1"/>
    <property type="match status" value="1"/>
</dbReference>
<keyword evidence="17" id="KW-1185">Reference proteome</keyword>
<accession>A0A6I8NMK1</accession>
<keyword evidence="7 13" id="KW-0862">Zinc</keyword>
<dbReference type="InterPro" id="IPR036397">
    <property type="entry name" value="RNaseH_sf"/>
</dbReference>
<dbReference type="PROSITE" id="PS50103">
    <property type="entry name" value="ZF_C3H1"/>
    <property type="match status" value="1"/>
</dbReference>
<dbReference type="FunCoup" id="A0A6I8NMK1">
    <property type="interactions" value="3278"/>
</dbReference>
<protein>
    <recommendedName>
        <fullName evidence="12">Target of EGR1 protein 1</fullName>
    </recommendedName>
</protein>
<feature type="compositionally biased region" description="Basic residues" evidence="14">
    <location>
        <begin position="330"/>
        <end position="342"/>
    </location>
</feature>
<dbReference type="GO" id="GO:0005737">
    <property type="term" value="C:cytoplasm"/>
    <property type="evidence" value="ECO:0007669"/>
    <property type="project" value="Ensembl"/>
</dbReference>
<sequence>MAAPEPADCGSMDSEEPPTCRVPVVDVQSDNFKEMWPSILLAIKTASFVAVDTELSGLGERKSLLNQCIEERYKAVCRAARSRSVLSLGLACFKQLPDKGEHTYLAQVFNLTLLCAEEYVIEPQSVRFLVQHGFDFNRQYSQGIPYHKGNDKGDESQTQSVRTLFLELIRARRPLVLHNGLIDLAFLYQSFYAHLPEALATFTADLSEMFPAGVYDTKYAAEFQARFVASYLEYAFRKCERENGKRRAARDPHVALEFCRYPASMSPHLDYRRCGSPEPPSPDSPGAGPSAAVCETFSAYGWCPHGLECPRSHDVDLIIDADEAAAEDKRRRRRRRGGKRRKETADEAEAEQAGAEAPEEAEDGPPQKQTCGEGPGEDGARVAPAAGETGPQEGVNGVGPSQGPNGDEEMETGPAPGPAEPAGEETGAGPGRGPTPAAPGQLGRRAGGGLHRAGFDAFMTGYVLAYVGLAGDSPLPSSGPWLPDCHNKVYLSGKAMPLTVAKSVFSRSSKAHSQKMKLAWGGS</sequence>
<evidence type="ECO:0000256" key="2">
    <source>
        <dbReference type="ARBA" id="ARBA00004604"/>
    </source>
</evidence>
<dbReference type="GeneTree" id="ENSGT00940000153167"/>
<feature type="region of interest" description="Disordered" evidence="14">
    <location>
        <begin position="326"/>
        <end position="446"/>
    </location>
</feature>
<feature type="compositionally biased region" description="Low complexity" evidence="14">
    <location>
        <begin position="434"/>
        <end position="444"/>
    </location>
</feature>
<name>A0A6I8NMK1_ORNAN</name>
<evidence type="ECO:0000256" key="6">
    <source>
        <dbReference type="ARBA" id="ARBA00022771"/>
    </source>
</evidence>
<dbReference type="GO" id="GO:0016607">
    <property type="term" value="C:nuclear speck"/>
    <property type="evidence" value="ECO:0007669"/>
    <property type="project" value="UniProtKB-SubCell"/>
</dbReference>
<dbReference type="GO" id="GO:0004535">
    <property type="term" value="F:poly(A)-specific ribonuclease activity"/>
    <property type="evidence" value="ECO:0007669"/>
    <property type="project" value="Ensembl"/>
</dbReference>
<comment type="subcellular location">
    <subcellularLocation>
        <location evidence="1">Nucleus speckle</location>
    </subcellularLocation>
    <subcellularLocation>
        <location evidence="2">Nucleus</location>
        <location evidence="2">Nucleolus</location>
    </subcellularLocation>
</comment>
<feature type="zinc finger region" description="C3H1-type" evidence="13">
    <location>
        <begin position="288"/>
        <end position="316"/>
    </location>
</feature>